<evidence type="ECO:0000256" key="2">
    <source>
        <dbReference type="ARBA" id="ARBA00022797"/>
    </source>
</evidence>
<dbReference type="EMBL" id="WHNX01000003">
    <property type="protein sequence ID" value="MPW24710.1"/>
    <property type="molecule type" value="Genomic_DNA"/>
</dbReference>
<dbReference type="Pfam" id="PF18024">
    <property type="entry name" value="HTH_50"/>
    <property type="match status" value="1"/>
</dbReference>
<evidence type="ECO:0000313" key="10">
    <source>
        <dbReference type="Proteomes" id="UP000440004"/>
    </source>
</evidence>
<dbReference type="Pfam" id="PF13426">
    <property type="entry name" value="PAS_9"/>
    <property type="match status" value="1"/>
</dbReference>
<reference evidence="9 10" key="1">
    <citation type="submission" date="2019-10" db="EMBL/GenBank/DDBJ databases">
        <title>Alkalibaculum tamaniensis sp.nov., a new alkaliphilic acetogen, isolated on methoxylated aromatics from a mud volcano.</title>
        <authorList>
            <person name="Khomyakova M.A."/>
            <person name="Merkel A.Y."/>
            <person name="Bonch-Osmolovskaya E.A."/>
            <person name="Slobodkin A.I."/>
        </authorList>
    </citation>
    <scope>NUCLEOTIDE SEQUENCE [LARGE SCALE GENOMIC DNA]</scope>
    <source>
        <strain evidence="9 10">M08DMB</strain>
    </source>
</reference>
<dbReference type="InterPro" id="IPR030828">
    <property type="entry name" value="HTH_TyrR"/>
</dbReference>
<evidence type="ECO:0000259" key="8">
    <source>
        <dbReference type="PROSITE" id="PS50113"/>
    </source>
</evidence>
<dbReference type="InterPro" id="IPR003593">
    <property type="entry name" value="AAA+_ATPase"/>
</dbReference>
<dbReference type="InterPro" id="IPR009057">
    <property type="entry name" value="Homeodomain-like_sf"/>
</dbReference>
<dbReference type="Pfam" id="PF00158">
    <property type="entry name" value="Sigma54_activat"/>
    <property type="match status" value="1"/>
</dbReference>
<comment type="caution">
    <text evidence="9">The sequence shown here is derived from an EMBL/GenBank/DDBJ whole genome shotgun (WGS) entry which is preliminary data.</text>
</comment>
<dbReference type="FunFam" id="3.40.50.300:FF:000006">
    <property type="entry name" value="DNA-binding transcriptional regulator NtrC"/>
    <property type="match status" value="1"/>
</dbReference>
<name>A0A6A7K5N4_9FIRM</name>
<dbReference type="InterPro" id="IPR002078">
    <property type="entry name" value="Sigma_54_int"/>
</dbReference>
<dbReference type="Gene3D" id="3.40.50.300">
    <property type="entry name" value="P-loop containing nucleotide triphosphate hydrolases"/>
    <property type="match status" value="1"/>
</dbReference>
<dbReference type="CDD" id="cd00009">
    <property type="entry name" value="AAA"/>
    <property type="match status" value="1"/>
</dbReference>
<dbReference type="NCBIfam" id="TIGR00229">
    <property type="entry name" value="sensory_box"/>
    <property type="match status" value="1"/>
</dbReference>
<dbReference type="InterPro" id="IPR027417">
    <property type="entry name" value="P-loop_NTPase"/>
</dbReference>
<proteinExistence type="predicted"/>
<dbReference type="GO" id="GO:0006355">
    <property type="term" value="P:regulation of DNA-templated transcription"/>
    <property type="evidence" value="ECO:0007669"/>
    <property type="project" value="InterPro"/>
</dbReference>
<dbReference type="PANTHER" id="PTHR32071">
    <property type="entry name" value="TRANSCRIPTIONAL REGULATORY PROTEIN"/>
    <property type="match status" value="1"/>
</dbReference>
<dbReference type="Gene3D" id="1.10.10.60">
    <property type="entry name" value="Homeodomain-like"/>
    <property type="match status" value="1"/>
</dbReference>
<dbReference type="SUPFAM" id="SSF52540">
    <property type="entry name" value="P-loop containing nucleoside triphosphate hydrolases"/>
    <property type="match status" value="1"/>
</dbReference>
<dbReference type="InterPro" id="IPR035965">
    <property type="entry name" value="PAS-like_dom_sf"/>
</dbReference>
<dbReference type="GO" id="GO:0003677">
    <property type="term" value="F:DNA binding"/>
    <property type="evidence" value="ECO:0007669"/>
    <property type="project" value="UniProtKB-KW"/>
</dbReference>
<feature type="coiled-coil region" evidence="5">
    <location>
        <begin position="164"/>
        <end position="191"/>
    </location>
</feature>
<dbReference type="PROSITE" id="PS50112">
    <property type="entry name" value="PAS"/>
    <property type="match status" value="1"/>
</dbReference>
<dbReference type="PANTHER" id="PTHR32071:SF57">
    <property type="entry name" value="C4-DICARBOXYLATE TRANSPORT TRANSCRIPTIONAL REGULATORY PROTEIN DCTD"/>
    <property type="match status" value="1"/>
</dbReference>
<evidence type="ECO:0000256" key="4">
    <source>
        <dbReference type="ARBA" id="ARBA00029500"/>
    </source>
</evidence>
<dbReference type="SUPFAM" id="SSF46689">
    <property type="entry name" value="Homeodomain-like"/>
    <property type="match status" value="1"/>
</dbReference>
<dbReference type="Gene3D" id="1.10.8.60">
    <property type="match status" value="1"/>
</dbReference>
<feature type="domain" description="PAC" evidence="8">
    <location>
        <begin position="127"/>
        <end position="180"/>
    </location>
</feature>
<keyword evidence="1" id="KW-0547">Nucleotide-binding</keyword>
<organism evidence="9 10">
    <name type="scientific">Alkalibaculum sporogenes</name>
    <dbReference type="NCBI Taxonomy" id="2655001"/>
    <lineage>
        <taxon>Bacteria</taxon>
        <taxon>Bacillati</taxon>
        <taxon>Bacillota</taxon>
        <taxon>Clostridia</taxon>
        <taxon>Eubacteriales</taxon>
        <taxon>Eubacteriaceae</taxon>
        <taxon>Alkalibaculum</taxon>
    </lineage>
</organism>
<protein>
    <recommendedName>
        <fullName evidence="4">HTH-type transcriptional regulatory protein TyrR</fullName>
    </recommendedName>
</protein>
<dbReference type="RefSeq" id="WP_152801445.1">
    <property type="nucleotide sequence ID" value="NZ_WHNX01000003.1"/>
</dbReference>
<dbReference type="PROSITE" id="PS00676">
    <property type="entry name" value="SIGMA54_INTERACT_2"/>
    <property type="match status" value="1"/>
</dbReference>
<evidence type="ECO:0000313" key="9">
    <source>
        <dbReference type="EMBL" id="MPW24710.1"/>
    </source>
</evidence>
<gene>
    <name evidence="9" type="ORF">GC105_02760</name>
</gene>
<dbReference type="PROSITE" id="PS50113">
    <property type="entry name" value="PAC"/>
    <property type="match status" value="1"/>
</dbReference>
<evidence type="ECO:0000256" key="5">
    <source>
        <dbReference type="SAM" id="Coils"/>
    </source>
</evidence>
<dbReference type="GO" id="GO:0005524">
    <property type="term" value="F:ATP binding"/>
    <property type="evidence" value="ECO:0007669"/>
    <property type="project" value="UniProtKB-KW"/>
</dbReference>
<evidence type="ECO:0000259" key="6">
    <source>
        <dbReference type="PROSITE" id="PS50045"/>
    </source>
</evidence>
<evidence type="ECO:0000259" key="7">
    <source>
        <dbReference type="PROSITE" id="PS50112"/>
    </source>
</evidence>
<feature type="domain" description="Sigma-54 factor interaction" evidence="6">
    <location>
        <begin position="202"/>
        <end position="431"/>
    </location>
</feature>
<dbReference type="InterPro" id="IPR025662">
    <property type="entry name" value="Sigma_54_int_dom_ATP-bd_1"/>
</dbReference>
<feature type="domain" description="PAS" evidence="7">
    <location>
        <begin position="71"/>
        <end position="112"/>
    </location>
</feature>
<keyword evidence="2" id="KW-0058">Aromatic hydrocarbons catabolism</keyword>
<dbReference type="InterPro" id="IPR025943">
    <property type="entry name" value="Sigma_54_int_dom_ATP-bd_2"/>
</dbReference>
<keyword evidence="10" id="KW-1185">Reference proteome</keyword>
<evidence type="ECO:0000256" key="3">
    <source>
        <dbReference type="ARBA" id="ARBA00022840"/>
    </source>
</evidence>
<dbReference type="Gene3D" id="3.30.450.20">
    <property type="entry name" value="PAS domain"/>
    <property type="match status" value="1"/>
</dbReference>
<dbReference type="SUPFAM" id="SSF55785">
    <property type="entry name" value="PYP-like sensor domain (PAS domain)"/>
    <property type="match status" value="1"/>
</dbReference>
<evidence type="ECO:0000256" key="1">
    <source>
        <dbReference type="ARBA" id="ARBA00022741"/>
    </source>
</evidence>
<sequence>MSEKINSLEINPEILTKLEEMKIQKDGNIEDVIVKILEINNKYKNELEEITHKYNQYRSREIDAFEIGNVISDGICVVDKHGIIIQINTGYTKITGLEESEIIGNHMQVLLDKGYFSKAVSLMVLEQKKKISAMSTITNNNKKVLITGNPYFDEKGNVTQVLTVMRDLTELLELQQKLEKTEKESIKYLSELEIIRKKESNLLGNSQSIQDIKILIESVAVTDATVLITGETGVGKEVVAGEIYQRSLRNKKPYIKVNCAAIPENLLESELFGYEKGAFTGADKKQKIGLFEIADKGTILLDEIGEMPILLQSKLLRVLQEKEITRVGGTQPISLDVRVIAATNRNLLEKIEQGHFREDLYYRLNVIPIYIPPLRERKGDIPLLTHMMIKKFNKKYNKEINFDESAIHTLQNYDWLGNVRELMNIVERLLIVNTSNTITQNDIVELLGLDQIHGNVDSKNLELKKQLYYFEKRIIEKVLKEQGSTYKAAKILGISQPTVVRKAKSLGISNW</sequence>
<dbReference type="CDD" id="cd00130">
    <property type="entry name" value="PAS"/>
    <property type="match status" value="1"/>
</dbReference>
<dbReference type="InterPro" id="IPR000014">
    <property type="entry name" value="PAS"/>
</dbReference>
<keyword evidence="5" id="KW-0175">Coiled coil</keyword>
<dbReference type="PROSITE" id="PS00675">
    <property type="entry name" value="SIGMA54_INTERACT_1"/>
    <property type="match status" value="1"/>
</dbReference>
<keyword evidence="3" id="KW-0067">ATP-binding</keyword>
<dbReference type="AlphaFoldDB" id="A0A6A7K5N4"/>
<dbReference type="PROSITE" id="PS50045">
    <property type="entry name" value="SIGMA54_INTERACT_4"/>
    <property type="match status" value="1"/>
</dbReference>
<dbReference type="SMART" id="SM00382">
    <property type="entry name" value="AAA"/>
    <property type="match status" value="1"/>
</dbReference>
<dbReference type="Proteomes" id="UP000440004">
    <property type="component" value="Unassembled WGS sequence"/>
</dbReference>
<dbReference type="InterPro" id="IPR000700">
    <property type="entry name" value="PAS-assoc_C"/>
</dbReference>
<dbReference type="InterPro" id="IPR058031">
    <property type="entry name" value="AAA_lid_NorR"/>
</dbReference>
<accession>A0A6A7K5N4</accession>
<dbReference type="Pfam" id="PF25601">
    <property type="entry name" value="AAA_lid_14"/>
    <property type="match status" value="1"/>
</dbReference>